<dbReference type="EMBL" id="AAOE01000013">
    <property type="protein sequence ID" value="EAR09067.1"/>
    <property type="molecule type" value="Genomic_DNA"/>
</dbReference>
<sequence>MPERPQFAVEVCMPNQLNLQQPHTWHTIVGMAVALSIVAWLISAILQLKPDMGHTQTRVEADTPIAWSPSPSIQTAPASIQLAPSPSTALPPTALDPVADTLNALLHDYFTTSFDIETQARWRYRLSAGSPYLAELAAYLKLDRLYDMNLYPSASRQITEQYRAESLLDDTRSSLFDVLNHHADQFWPMSLIAGSADNTYRESLLLNHYDRDFLIKIERGGLADTLAPLAPGIQRLLEFHLNDVVMKSAGLRISRRTHSIDKTVQAMTPYAGAGSDVFRFYNAVLKQEWDQATALLMKAPGLQSERYDFLYDLLATSAPEALLRQITLPQYQRRYGWWNQFFYFQACLNRKPHWLEVLNRNLSIQLSCEGRSQESVPDIVTLSDDLIANFWEQILSAPTITDSQLDSFFGSLNTTERTEIAAINSHTVLDFLARKGRIRIIRNANLYQRIEVNYQHWQRRYGTTHGDSFYQYSPLLHWFSSRRFNDVQLHQELIRLLPTFSQPIQDSMADQLLDHLESAGIDSRDWPGYEPLIPHLSDEESYLLRRFIGWQSEMSLSTPIPEHQLTSAVRGRLDHAALEMLFNARLWNALDRAYSYEEFIRQGEQLIRALSNEFSGSRFADSLADTTDDSGQLSQRARRHLERLWYSAHPKPEASQ</sequence>
<evidence type="ECO:0000313" key="2">
    <source>
        <dbReference type="EMBL" id="EAR09067.1"/>
    </source>
</evidence>
<organism evidence="2 3">
    <name type="scientific">Reinekea blandensis MED297</name>
    <dbReference type="NCBI Taxonomy" id="314283"/>
    <lineage>
        <taxon>Bacteria</taxon>
        <taxon>Pseudomonadati</taxon>
        <taxon>Pseudomonadota</taxon>
        <taxon>Gammaproteobacteria</taxon>
        <taxon>Oceanospirillales</taxon>
        <taxon>Saccharospirillaceae</taxon>
        <taxon>Reinekea</taxon>
    </lineage>
</organism>
<keyword evidence="1" id="KW-0472">Membrane</keyword>
<reference evidence="2 3" key="1">
    <citation type="submission" date="2006-02" db="EMBL/GenBank/DDBJ databases">
        <authorList>
            <person name="Pinhassi J."/>
            <person name="Pedros-Alio C."/>
            <person name="Ferriera S."/>
            <person name="Johnson J."/>
            <person name="Kravitz S."/>
            <person name="Halpern A."/>
            <person name="Remington K."/>
            <person name="Beeson K."/>
            <person name="Tran B."/>
            <person name="Rogers Y.-H."/>
            <person name="Friedman R."/>
            <person name="Venter J.C."/>
        </authorList>
    </citation>
    <scope>NUCLEOTIDE SEQUENCE [LARGE SCALE GENOMIC DNA]</scope>
    <source>
        <strain evidence="2 3">MED297</strain>
    </source>
</reference>
<accession>A4BFH2</accession>
<dbReference type="HOGENOM" id="CLU_417883_0_0_6"/>
<comment type="caution">
    <text evidence="2">The sequence shown here is derived from an EMBL/GenBank/DDBJ whole genome shotgun (WGS) entry which is preliminary data.</text>
</comment>
<protein>
    <submittedName>
        <fullName evidence="2">Uncharacterized protein</fullName>
    </submittedName>
</protein>
<feature type="transmembrane region" description="Helical" evidence="1">
    <location>
        <begin position="25"/>
        <end position="48"/>
    </location>
</feature>
<keyword evidence="1" id="KW-0812">Transmembrane</keyword>
<proteinExistence type="predicted"/>
<keyword evidence="1" id="KW-1133">Transmembrane helix</keyword>
<dbReference type="AlphaFoldDB" id="A4BFH2"/>
<keyword evidence="3" id="KW-1185">Reference proteome</keyword>
<name>A4BFH2_9GAMM</name>
<evidence type="ECO:0000256" key="1">
    <source>
        <dbReference type="SAM" id="Phobius"/>
    </source>
</evidence>
<dbReference type="Proteomes" id="UP000005953">
    <property type="component" value="Unassembled WGS sequence"/>
</dbReference>
<evidence type="ECO:0000313" key="3">
    <source>
        <dbReference type="Proteomes" id="UP000005953"/>
    </source>
</evidence>
<gene>
    <name evidence="2" type="ORF">MED297_17033</name>
</gene>